<dbReference type="Pfam" id="PF01256">
    <property type="entry name" value="Carb_kinase"/>
    <property type="match status" value="1"/>
</dbReference>
<reference evidence="8" key="1">
    <citation type="journal article" date="2019" name="Int. J. Syst. Evol. Microbiol.">
        <title>The Global Catalogue of Microorganisms (GCM) 10K type strain sequencing project: providing services to taxonomists for standard genome sequencing and annotation.</title>
        <authorList>
            <consortium name="The Broad Institute Genomics Platform"/>
            <consortium name="The Broad Institute Genome Sequencing Center for Infectious Disease"/>
            <person name="Wu L."/>
            <person name="Ma J."/>
        </authorList>
    </citation>
    <scope>NUCLEOTIDE SEQUENCE [LARGE SCALE GENOMIC DNA]</scope>
    <source>
        <strain evidence="8">CGMCC 1.6960</strain>
    </source>
</reference>
<keyword evidence="1" id="KW-0547">Nucleotide-binding</keyword>
<name>A0ABQ2KHP9_9MICO</name>
<dbReference type="PANTHER" id="PTHR12592:SF0">
    <property type="entry name" value="ATP-DEPENDENT (S)-NAD(P)H-HYDRATE DEHYDRATASE"/>
    <property type="match status" value="1"/>
</dbReference>
<dbReference type="PANTHER" id="PTHR12592">
    <property type="entry name" value="ATP-DEPENDENT (S)-NAD(P)H-HYDRATE DEHYDRATASE FAMILY MEMBER"/>
    <property type="match status" value="1"/>
</dbReference>
<evidence type="ECO:0000256" key="4">
    <source>
        <dbReference type="ARBA" id="ARBA00023027"/>
    </source>
</evidence>
<evidence type="ECO:0000313" key="7">
    <source>
        <dbReference type="EMBL" id="GGN83296.1"/>
    </source>
</evidence>
<dbReference type="CDD" id="cd01171">
    <property type="entry name" value="YXKO-related"/>
    <property type="match status" value="1"/>
</dbReference>
<organism evidence="7 8">
    <name type="scientific">Agrococcus terreus</name>
    <dbReference type="NCBI Taxonomy" id="574649"/>
    <lineage>
        <taxon>Bacteria</taxon>
        <taxon>Bacillati</taxon>
        <taxon>Actinomycetota</taxon>
        <taxon>Actinomycetes</taxon>
        <taxon>Micrococcales</taxon>
        <taxon>Microbacteriaceae</taxon>
        <taxon>Agrococcus</taxon>
    </lineage>
</organism>
<dbReference type="EMBL" id="BMLM01000001">
    <property type="protein sequence ID" value="GGN83296.1"/>
    <property type="molecule type" value="Genomic_DNA"/>
</dbReference>
<comment type="caution">
    <text evidence="7">The sequence shown here is derived from an EMBL/GenBank/DDBJ whole genome shotgun (WGS) entry which is preliminary data.</text>
</comment>
<evidence type="ECO:0000313" key="8">
    <source>
        <dbReference type="Proteomes" id="UP000626982"/>
    </source>
</evidence>
<feature type="domain" description="YjeF C-terminal" evidence="6">
    <location>
        <begin position="1"/>
        <end position="272"/>
    </location>
</feature>
<dbReference type="SUPFAM" id="SSF53613">
    <property type="entry name" value="Ribokinase-like"/>
    <property type="match status" value="1"/>
</dbReference>
<protein>
    <recommendedName>
        <fullName evidence="6">YjeF C-terminal domain-containing protein</fullName>
    </recommendedName>
</protein>
<dbReference type="RefSeq" id="WP_188717443.1">
    <property type="nucleotide sequence ID" value="NZ_BAABBD010000002.1"/>
</dbReference>
<accession>A0ABQ2KHP9</accession>
<dbReference type="PROSITE" id="PS51383">
    <property type="entry name" value="YJEF_C_3"/>
    <property type="match status" value="1"/>
</dbReference>
<keyword evidence="8" id="KW-1185">Reference proteome</keyword>
<evidence type="ECO:0000256" key="3">
    <source>
        <dbReference type="ARBA" id="ARBA00022857"/>
    </source>
</evidence>
<dbReference type="Gene3D" id="3.40.1190.20">
    <property type="match status" value="1"/>
</dbReference>
<keyword evidence="4" id="KW-0520">NAD</keyword>
<dbReference type="InterPro" id="IPR029056">
    <property type="entry name" value="Ribokinase-like"/>
</dbReference>
<evidence type="ECO:0000256" key="5">
    <source>
        <dbReference type="ARBA" id="ARBA00023239"/>
    </source>
</evidence>
<sequence length="272" mass="27265">MSWLRAPGADDDKRSMGVLGVVTGSDRYPGAAVLGVEAAWRTGVGTVRLWAPRRVQDLVLARRPETVCHELDEPVHPVSAWLLGSGQDARERDPRLRALLLDALGSGAPCVIDAGALDLVGRAGGRAVATPHAGELSRVLRALGRDLDAEAVRADPAAAAADAAAALEVVVLLKGATTHVAAPDGAVEAVAATTHRLAVAGSGDVLGGLLGAALAVSAGAGGRLGLREIAEVAAEGARRHAAAALLASGGDAGPGARPIAALDIAEALRDVV</sequence>
<dbReference type="InterPro" id="IPR000631">
    <property type="entry name" value="CARKD"/>
</dbReference>
<evidence type="ECO:0000256" key="1">
    <source>
        <dbReference type="ARBA" id="ARBA00022741"/>
    </source>
</evidence>
<evidence type="ECO:0000259" key="6">
    <source>
        <dbReference type="PROSITE" id="PS51383"/>
    </source>
</evidence>
<gene>
    <name evidence="7" type="ORF">GCM10010968_13900</name>
</gene>
<proteinExistence type="predicted"/>
<evidence type="ECO:0000256" key="2">
    <source>
        <dbReference type="ARBA" id="ARBA00022840"/>
    </source>
</evidence>
<dbReference type="Proteomes" id="UP000626982">
    <property type="component" value="Unassembled WGS sequence"/>
</dbReference>
<keyword evidence="3" id="KW-0521">NADP</keyword>
<keyword evidence="2" id="KW-0067">ATP-binding</keyword>
<keyword evidence="5" id="KW-0456">Lyase</keyword>